<protein>
    <submittedName>
        <fullName evidence="2">Uncharacterized protein</fullName>
    </submittedName>
</protein>
<dbReference type="VEuPathDB" id="VectorBase:GPAI005181"/>
<dbReference type="Proteomes" id="UP000092445">
    <property type="component" value="Unassembled WGS sequence"/>
</dbReference>
<feature type="region of interest" description="Disordered" evidence="1">
    <location>
        <begin position="1"/>
        <end position="35"/>
    </location>
</feature>
<dbReference type="AlphaFoldDB" id="A0A1A9Z699"/>
<reference evidence="3" key="1">
    <citation type="submission" date="2014-03" db="EMBL/GenBank/DDBJ databases">
        <authorList>
            <person name="Aksoy S."/>
            <person name="Warren W."/>
            <person name="Wilson R.K."/>
        </authorList>
    </citation>
    <scope>NUCLEOTIDE SEQUENCE [LARGE SCALE GENOMIC DNA]</scope>
    <source>
        <strain evidence="3">IAEA</strain>
    </source>
</reference>
<evidence type="ECO:0000256" key="1">
    <source>
        <dbReference type="SAM" id="MobiDB-lite"/>
    </source>
</evidence>
<reference evidence="2" key="2">
    <citation type="submission" date="2020-05" db="UniProtKB">
        <authorList>
            <consortium name="EnsemblMetazoa"/>
        </authorList>
    </citation>
    <scope>IDENTIFICATION</scope>
    <source>
        <strain evidence="2">IAEA</strain>
    </source>
</reference>
<organism evidence="2 3">
    <name type="scientific">Glossina pallidipes</name>
    <name type="common">Tsetse fly</name>
    <dbReference type="NCBI Taxonomy" id="7398"/>
    <lineage>
        <taxon>Eukaryota</taxon>
        <taxon>Metazoa</taxon>
        <taxon>Ecdysozoa</taxon>
        <taxon>Arthropoda</taxon>
        <taxon>Hexapoda</taxon>
        <taxon>Insecta</taxon>
        <taxon>Pterygota</taxon>
        <taxon>Neoptera</taxon>
        <taxon>Endopterygota</taxon>
        <taxon>Diptera</taxon>
        <taxon>Brachycera</taxon>
        <taxon>Muscomorpha</taxon>
        <taxon>Hippoboscoidea</taxon>
        <taxon>Glossinidae</taxon>
        <taxon>Glossina</taxon>
    </lineage>
</organism>
<accession>A0A1A9Z699</accession>
<evidence type="ECO:0000313" key="3">
    <source>
        <dbReference type="Proteomes" id="UP000092445"/>
    </source>
</evidence>
<proteinExistence type="predicted"/>
<sequence length="69" mass="7744">MPSTSRPRAATSVATKILARPLRKSDKKSSEFPPPLLPPLPIFPLPLFRLSRPIPPPPPKLLRRSMRPE</sequence>
<evidence type="ECO:0000313" key="2">
    <source>
        <dbReference type="EnsemblMetazoa" id="GPAI005181-PA"/>
    </source>
</evidence>
<dbReference type="EnsemblMetazoa" id="GPAI005181-RA">
    <property type="protein sequence ID" value="GPAI005181-PA"/>
    <property type="gene ID" value="GPAI005181"/>
</dbReference>
<keyword evidence="3" id="KW-1185">Reference proteome</keyword>
<name>A0A1A9Z699_GLOPL</name>